<evidence type="ECO:0000256" key="2">
    <source>
        <dbReference type="ARBA" id="ARBA00022512"/>
    </source>
</evidence>
<evidence type="ECO:0000256" key="3">
    <source>
        <dbReference type="ARBA" id="ARBA00022525"/>
    </source>
</evidence>
<dbReference type="InterPro" id="IPR036852">
    <property type="entry name" value="Peptidase_S8/S53_dom_sf"/>
</dbReference>
<dbReference type="PROSITE" id="PS00137">
    <property type="entry name" value="SUBTILASE_HIS"/>
    <property type="match status" value="1"/>
</dbReference>
<dbReference type="PROSITE" id="PS00138">
    <property type="entry name" value="SUBTILASE_SER"/>
    <property type="match status" value="1"/>
</dbReference>
<evidence type="ECO:0000256" key="4">
    <source>
        <dbReference type="ARBA" id="ARBA00022670"/>
    </source>
</evidence>
<dbReference type="InterPro" id="IPR015500">
    <property type="entry name" value="Peptidase_S8_subtilisin-rel"/>
</dbReference>
<dbReference type="InterPro" id="IPR034187">
    <property type="entry name" value="Peptidases_S8_5"/>
</dbReference>
<gene>
    <name evidence="16" type="ORF">BCR43DRAFT_523876</name>
</gene>
<dbReference type="SUPFAM" id="SSF52743">
    <property type="entry name" value="Subtilisin-like"/>
    <property type="match status" value="1"/>
</dbReference>
<feature type="domain" description="PA" evidence="14">
    <location>
        <begin position="391"/>
        <end position="466"/>
    </location>
</feature>
<dbReference type="GO" id="GO:0004252">
    <property type="term" value="F:serine-type endopeptidase activity"/>
    <property type="evidence" value="ECO:0007669"/>
    <property type="project" value="UniProtKB-UniRule"/>
</dbReference>
<evidence type="ECO:0000259" key="15">
    <source>
        <dbReference type="Pfam" id="PF06280"/>
    </source>
</evidence>
<dbReference type="Pfam" id="PF06280">
    <property type="entry name" value="fn3_5"/>
    <property type="match status" value="1"/>
</dbReference>
<dbReference type="Proteomes" id="UP000242180">
    <property type="component" value="Unassembled WGS sequence"/>
</dbReference>
<keyword evidence="17" id="KW-1185">Reference proteome</keyword>
<dbReference type="PANTHER" id="PTHR43806:SF66">
    <property type="entry name" value="SERIN ENDOPEPTIDASE"/>
    <property type="match status" value="1"/>
</dbReference>
<dbReference type="PROSITE" id="PS51892">
    <property type="entry name" value="SUBTILASE"/>
    <property type="match status" value="1"/>
</dbReference>
<dbReference type="InterPro" id="IPR050131">
    <property type="entry name" value="Peptidase_S8_subtilisin-like"/>
</dbReference>
<protein>
    <submittedName>
        <fullName evidence="16">Peptidase S8/S53 domain-containing protein</fullName>
    </submittedName>
</protein>
<dbReference type="Pfam" id="PF00082">
    <property type="entry name" value="Peptidase_S8"/>
    <property type="match status" value="1"/>
</dbReference>
<dbReference type="EMBL" id="MCGN01000004">
    <property type="protein sequence ID" value="ORY97755.1"/>
    <property type="molecule type" value="Genomic_DNA"/>
</dbReference>
<reference evidence="16 17" key="1">
    <citation type="submission" date="2016-07" db="EMBL/GenBank/DDBJ databases">
        <title>Pervasive Adenine N6-methylation of Active Genes in Fungi.</title>
        <authorList>
            <consortium name="DOE Joint Genome Institute"/>
            <person name="Mondo S.J."/>
            <person name="Dannebaum R.O."/>
            <person name="Kuo R.C."/>
            <person name="Labutti K."/>
            <person name="Haridas S."/>
            <person name="Kuo A."/>
            <person name="Salamov A."/>
            <person name="Ahrendt S.R."/>
            <person name="Lipzen A."/>
            <person name="Sullivan W."/>
            <person name="Andreopoulos W.B."/>
            <person name="Clum A."/>
            <person name="Lindquist E."/>
            <person name="Daum C."/>
            <person name="Ramamoorthy G.K."/>
            <person name="Gryganskyi A."/>
            <person name="Culley D."/>
            <person name="Magnuson J.K."/>
            <person name="James T.Y."/>
            <person name="O'Malley M.A."/>
            <person name="Stajich J.E."/>
            <person name="Spatafora J.W."/>
            <person name="Visel A."/>
            <person name="Grigoriev I.V."/>
        </authorList>
    </citation>
    <scope>NUCLEOTIDE SEQUENCE [LARGE SCALE GENOMIC DNA]</scope>
    <source>
        <strain evidence="16 17">NRRL 2496</strain>
    </source>
</reference>
<keyword evidence="5 12" id="KW-0732">Signal</keyword>
<dbReference type="Gene3D" id="3.40.50.200">
    <property type="entry name" value="Peptidase S8/S53 domain"/>
    <property type="match status" value="1"/>
</dbReference>
<feature type="region of interest" description="Disordered" evidence="11">
    <location>
        <begin position="362"/>
        <end position="397"/>
    </location>
</feature>
<feature type="active site" description="Charge relay system" evidence="8 9">
    <location>
        <position position="171"/>
    </location>
</feature>
<feature type="active site" description="Charge relay system" evidence="8 9">
    <location>
        <position position="229"/>
    </location>
</feature>
<evidence type="ECO:0000313" key="17">
    <source>
        <dbReference type="Proteomes" id="UP000242180"/>
    </source>
</evidence>
<dbReference type="InterPro" id="IPR022398">
    <property type="entry name" value="Peptidase_S8_His-AS"/>
</dbReference>
<evidence type="ECO:0000256" key="8">
    <source>
        <dbReference type="PIRSR" id="PIRSR615500-1"/>
    </source>
</evidence>
<dbReference type="OMA" id="FNHPALG"/>
<evidence type="ECO:0000256" key="7">
    <source>
        <dbReference type="ARBA" id="ARBA00022825"/>
    </source>
</evidence>
<dbReference type="OrthoDB" id="206201at2759"/>
<feature type="active site" description="Charge relay system" evidence="8 9">
    <location>
        <position position="538"/>
    </location>
</feature>
<feature type="domain" description="C5a peptidase/Subtilisin-like protease SBT2-like Fn3-like" evidence="15">
    <location>
        <begin position="615"/>
        <end position="730"/>
    </location>
</feature>
<dbReference type="PANTHER" id="PTHR43806">
    <property type="entry name" value="PEPTIDASE S8"/>
    <property type="match status" value="1"/>
</dbReference>
<evidence type="ECO:0000256" key="11">
    <source>
        <dbReference type="SAM" id="MobiDB-lite"/>
    </source>
</evidence>
<dbReference type="CDD" id="cd07489">
    <property type="entry name" value="Peptidases_S8_5"/>
    <property type="match status" value="1"/>
</dbReference>
<dbReference type="InParanoid" id="A0A1X2HFL8"/>
<feature type="compositionally biased region" description="Polar residues" evidence="11">
    <location>
        <begin position="388"/>
        <end position="397"/>
    </location>
</feature>
<comment type="similarity">
    <text evidence="1 9 10">Belongs to the peptidase S8 family.</text>
</comment>
<feature type="region of interest" description="Disordered" evidence="11">
    <location>
        <begin position="207"/>
        <end position="226"/>
    </location>
</feature>
<keyword evidence="7 9" id="KW-0720">Serine protease</keyword>
<evidence type="ECO:0000256" key="12">
    <source>
        <dbReference type="SAM" id="SignalP"/>
    </source>
</evidence>
<organism evidence="16 17">
    <name type="scientific">Syncephalastrum racemosum</name>
    <name type="common">Filamentous fungus</name>
    <dbReference type="NCBI Taxonomy" id="13706"/>
    <lineage>
        <taxon>Eukaryota</taxon>
        <taxon>Fungi</taxon>
        <taxon>Fungi incertae sedis</taxon>
        <taxon>Mucoromycota</taxon>
        <taxon>Mucoromycotina</taxon>
        <taxon>Mucoromycetes</taxon>
        <taxon>Mucorales</taxon>
        <taxon>Syncephalastraceae</taxon>
        <taxon>Syncephalastrum</taxon>
    </lineage>
</organism>
<evidence type="ECO:0000256" key="10">
    <source>
        <dbReference type="RuleBase" id="RU003355"/>
    </source>
</evidence>
<dbReference type="Gene3D" id="2.60.40.1710">
    <property type="entry name" value="Subtilisin-like superfamily"/>
    <property type="match status" value="1"/>
</dbReference>
<feature type="chain" id="PRO_5012032790" evidence="12">
    <location>
        <begin position="20"/>
        <end position="884"/>
    </location>
</feature>
<comment type="caution">
    <text evidence="16">The sequence shown here is derived from an EMBL/GenBank/DDBJ whole genome shotgun (WGS) entry which is preliminary data.</text>
</comment>
<dbReference type="Gene3D" id="3.50.30.30">
    <property type="match status" value="1"/>
</dbReference>
<dbReference type="SUPFAM" id="SSF52025">
    <property type="entry name" value="PA domain"/>
    <property type="match status" value="1"/>
</dbReference>
<evidence type="ECO:0000256" key="6">
    <source>
        <dbReference type="ARBA" id="ARBA00022801"/>
    </source>
</evidence>
<keyword evidence="2" id="KW-0134">Cell wall</keyword>
<dbReference type="AlphaFoldDB" id="A0A1X2HFL8"/>
<evidence type="ECO:0000256" key="9">
    <source>
        <dbReference type="PROSITE-ProRule" id="PRU01240"/>
    </source>
</evidence>
<evidence type="ECO:0000313" key="16">
    <source>
        <dbReference type="EMBL" id="ORY97755.1"/>
    </source>
</evidence>
<evidence type="ECO:0000259" key="13">
    <source>
        <dbReference type="Pfam" id="PF00082"/>
    </source>
</evidence>
<feature type="domain" description="Peptidase S8/S53" evidence="13">
    <location>
        <begin position="162"/>
        <end position="560"/>
    </location>
</feature>
<dbReference type="PROSITE" id="PS00136">
    <property type="entry name" value="SUBTILASE_ASP"/>
    <property type="match status" value="1"/>
</dbReference>
<keyword evidence="6 9" id="KW-0378">Hydrolase</keyword>
<dbReference type="GO" id="GO:0005615">
    <property type="term" value="C:extracellular space"/>
    <property type="evidence" value="ECO:0007669"/>
    <property type="project" value="TreeGrafter"/>
</dbReference>
<dbReference type="InterPro" id="IPR010435">
    <property type="entry name" value="C5a/SBT2-like_Fn3"/>
</dbReference>
<sequence length="884" mass="93821">MKSCWTLLAASVFVLGTMAKQDEQAAHTPVLPGRYVVEFSSGQDVANRADKLIDNIKKQFKDTELSVVSNFKHSLFNGFTLSIGDQKRASSSTANDDQLASTMKSILSSADVASVYPVKVVPRPTIDPAVIVDATSAADLNNIMPHAMTQVDRVHKELKNKGKGIVVGILDSGVDYYHPAFGGGFGKGHKVAYGYDLVGDDYNADGNPTPVPGPTPLDNCGAKSGASGHGTHVSGIIAGKTDNFTGVAPEATLGMWRVFGCTGSSSDDVIMQAMMDAYDAGVDIISMSLGDTDGWSESPSAVLAERIVAKGVPVIIAAGNDGQNGAFTDSSPSTGKGATSVASFDNDYYFAQQFEAEGLDGKQVYTPSSPEPAGDIPNGELAIGDKNVGSTSDGCTASNVPSEVKGKLALLQRGSCTFDVKAENAAKAGAVGVVVYNSAGDTFTPSVTDASPIPVVGISHDVGNKLAALIKKSGAVKVTFGREQVVLRLSTGNSVSSFSGVGPTYELELKPSLAGVGGNVYSTLPRYLGSWGVMSGTSMATPYVAGSVALYLKSLENKKQKPAFITEQFQNYAYKALHDNNDASLGIETPLRQGAGLIQVYDTITQGLHIAPGAISFNDTAHQVKSHTLTITNHGHSTASYEISNNVSVSVLPYDTKVSYQLLEPPNFKAVDQAKLRISKKTLKLAPGKSAKVKVTIIPPKADKSQHVMYGGYVQFKSKTTAVKDISVPYFGIVGDQTELPVFGDDVPYVTDAKLETKYGQNETYTFDRSDNSTVPYFVFNIWNPSAHILAEVLNKNGHVLGYALSPSSLSYLSRNYGDSPYYSVPWDGTYIPTLGNWQLPISLPVLPGTYSIRWKALKPLGNPSKSSDWQTWTSGSIKVKGLF</sequence>
<proteinExistence type="inferred from homology"/>
<dbReference type="InterPro" id="IPR046450">
    <property type="entry name" value="PA_dom_sf"/>
</dbReference>
<dbReference type="Pfam" id="PF02225">
    <property type="entry name" value="PA"/>
    <property type="match status" value="1"/>
</dbReference>
<evidence type="ECO:0000256" key="5">
    <source>
        <dbReference type="ARBA" id="ARBA00022729"/>
    </source>
</evidence>
<dbReference type="GO" id="GO:0016020">
    <property type="term" value="C:membrane"/>
    <property type="evidence" value="ECO:0007669"/>
    <property type="project" value="InterPro"/>
</dbReference>
<evidence type="ECO:0000259" key="14">
    <source>
        <dbReference type="Pfam" id="PF02225"/>
    </source>
</evidence>
<feature type="signal peptide" evidence="12">
    <location>
        <begin position="1"/>
        <end position="19"/>
    </location>
</feature>
<accession>A0A1X2HFL8</accession>
<dbReference type="InterPro" id="IPR003137">
    <property type="entry name" value="PA_domain"/>
</dbReference>
<dbReference type="GO" id="GO:0006508">
    <property type="term" value="P:proteolysis"/>
    <property type="evidence" value="ECO:0007669"/>
    <property type="project" value="UniProtKB-KW"/>
</dbReference>
<dbReference type="InterPro" id="IPR023828">
    <property type="entry name" value="Peptidase_S8_Ser-AS"/>
</dbReference>
<name>A0A1X2HFL8_SYNRA</name>
<keyword evidence="4 9" id="KW-0645">Protease</keyword>
<dbReference type="PRINTS" id="PR00723">
    <property type="entry name" value="SUBTILISIN"/>
</dbReference>
<dbReference type="InterPro" id="IPR000209">
    <property type="entry name" value="Peptidase_S8/S53_dom"/>
</dbReference>
<dbReference type="STRING" id="13706.A0A1X2HFL8"/>
<evidence type="ECO:0000256" key="1">
    <source>
        <dbReference type="ARBA" id="ARBA00011073"/>
    </source>
</evidence>
<dbReference type="InterPro" id="IPR023827">
    <property type="entry name" value="Peptidase_S8_Asp-AS"/>
</dbReference>
<keyword evidence="3" id="KW-0964">Secreted</keyword>